<dbReference type="EMBL" id="KZ858962">
    <property type="protein sequence ID" value="RDW27473.1"/>
    <property type="molecule type" value="Genomic_DNA"/>
</dbReference>
<name>A0A371CB10_YARLL</name>
<reference evidence="2 3" key="1">
    <citation type="submission" date="2018-07" db="EMBL/GenBank/DDBJ databases">
        <title>Draft Genome Assemblies for Five Robust Yarrowia lipolytica Strains Exhibiting High Lipid Production and Pentose Sugar Utilization and Sugar Alcohol Secretion from Undetoxified Lignocellulosic Biomass Hydrolysates.</title>
        <authorList>
            <consortium name="DOE Joint Genome Institute"/>
            <person name="Walker C."/>
            <person name="Ryu S."/>
            <person name="Na H."/>
            <person name="Zane M."/>
            <person name="LaButti K."/>
            <person name="Lipzen A."/>
            <person name="Haridas S."/>
            <person name="Barry K."/>
            <person name="Grigoriev I.V."/>
            <person name="Quarterman J."/>
            <person name="Slininger P."/>
            <person name="Dien B."/>
            <person name="Trinh C.T."/>
        </authorList>
    </citation>
    <scope>NUCLEOTIDE SEQUENCE [LARGE SCALE GENOMIC DNA]</scope>
    <source>
        <strain evidence="2 3">YB392</strain>
    </source>
</reference>
<dbReference type="AlphaFoldDB" id="A0A371CB10"/>
<dbReference type="Proteomes" id="UP000256601">
    <property type="component" value="Unassembled WGS sequence"/>
</dbReference>
<evidence type="ECO:0000256" key="1">
    <source>
        <dbReference type="SAM" id="SignalP"/>
    </source>
</evidence>
<sequence length="107" mass="11786">MIVDICVWLCGIMGLSVAQHAPCQLWRSGRSVTKLPLHTALQLHRTAHCSHRHTVCFLPPTSQPQCTQIKIKLRLFLAPGRVTPTTAPLHNTCPVELAAHRVATPVV</sequence>
<feature type="chain" id="PRO_5017085539" description="Secreted protein" evidence="1">
    <location>
        <begin position="19"/>
        <end position="107"/>
    </location>
</feature>
<evidence type="ECO:0000313" key="2">
    <source>
        <dbReference type="EMBL" id="RDW27473.1"/>
    </source>
</evidence>
<feature type="signal peptide" evidence="1">
    <location>
        <begin position="1"/>
        <end position="18"/>
    </location>
</feature>
<proteinExistence type="predicted"/>
<organism evidence="2 3">
    <name type="scientific">Yarrowia lipolytica</name>
    <name type="common">Candida lipolytica</name>
    <dbReference type="NCBI Taxonomy" id="4952"/>
    <lineage>
        <taxon>Eukaryota</taxon>
        <taxon>Fungi</taxon>
        <taxon>Dikarya</taxon>
        <taxon>Ascomycota</taxon>
        <taxon>Saccharomycotina</taxon>
        <taxon>Dipodascomycetes</taxon>
        <taxon>Dipodascales</taxon>
        <taxon>Dipodascales incertae sedis</taxon>
        <taxon>Yarrowia</taxon>
    </lineage>
</organism>
<evidence type="ECO:0000313" key="3">
    <source>
        <dbReference type="Proteomes" id="UP000256601"/>
    </source>
</evidence>
<evidence type="ECO:0008006" key="4">
    <source>
        <dbReference type="Google" id="ProtNLM"/>
    </source>
</evidence>
<gene>
    <name evidence="2" type="ORF">B0I71DRAFT_20559</name>
</gene>
<protein>
    <recommendedName>
        <fullName evidence="4">Secreted protein</fullName>
    </recommendedName>
</protein>
<keyword evidence="1" id="KW-0732">Signal</keyword>
<accession>A0A371CB10</accession>